<dbReference type="EMBL" id="SMOL01000559">
    <property type="protein sequence ID" value="KAB2606547.1"/>
    <property type="molecule type" value="Genomic_DNA"/>
</dbReference>
<reference evidence="1 2" key="3">
    <citation type="submission" date="2019-11" db="EMBL/GenBank/DDBJ databases">
        <title>A de novo genome assembly of a pear dwarfing rootstock.</title>
        <authorList>
            <person name="Wang F."/>
            <person name="Wang J."/>
            <person name="Li S."/>
            <person name="Zhang Y."/>
            <person name="Fang M."/>
            <person name="Ma L."/>
            <person name="Zhao Y."/>
            <person name="Jiang S."/>
        </authorList>
    </citation>
    <scope>NUCLEOTIDE SEQUENCE [LARGE SCALE GENOMIC DNA]</scope>
    <source>
        <strain evidence="1">S2</strain>
        <tissue evidence="1">Leaf</tissue>
    </source>
</reference>
<comment type="caution">
    <text evidence="1">The sequence shown here is derived from an EMBL/GenBank/DDBJ whole genome shotgun (WGS) entry which is preliminary data.</text>
</comment>
<name>A0A5N5FUJ6_9ROSA</name>
<organism evidence="1 2">
    <name type="scientific">Pyrus ussuriensis x Pyrus communis</name>
    <dbReference type="NCBI Taxonomy" id="2448454"/>
    <lineage>
        <taxon>Eukaryota</taxon>
        <taxon>Viridiplantae</taxon>
        <taxon>Streptophyta</taxon>
        <taxon>Embryophyta</taxon>
        <taxon>Tracheophyta</taxon>
        <taxon>Spermatophyta</taxon>
        <taxon>Magnoliopsida</taxon>
        <taxon>eudicotyledons</taxon>
        <taxon>Gunneridae</taxon>
        <taxon>Pentapetalae</taxon>
        <taxon>rosids</taxon>
        <taxon>fabids</taxon>
        <taxon>Rosales</taxon>
        <taxon>Rosaceae</taxon>
        <taxon>Amygdaloideae</taxon>
        <taxon>Maleae</taxon>
        <taxon>Pyrus</taxon>
    </lineage>
</organism>
<evidence type="ECO:0000313" key="1">
    <source>
        <dbReference type="EMBL" id="KAB2606547.1"/>
    </source>
</evidence>
<sequence length="103" mass="11898">MARNFQFNSTSSRFRRLIFMPRLPDYENCKFTIEMGVTRVETTVISTINVEHAKTRVLTRKVFGKPEKADVIHIELTLSWTEGAKKHLLCGPFRSQLVYVGAH</sequence>
<gene>
    <name evidence="1" type="ORF">D8674_006264</name>
</gene>
<proteinExistence type="predicted"/>
<dbReference type="Proteomes" id="UP000327157">
    <property type="component" value="Chromosome 11"/>
</dbReference>
<reference evidence="2" key="2">
    <citation type="submission" date="2019-10" db="EMBL/GenBank/DDBJ databases">
        <title>A de novo genome assembly of a pear dwarfing rootstock.</title>
        <authorList>
            <person name="Wang F."/>
            <person name="Wang J."/>
            <person name="Li S."/>
            <person name="Zhang Y."/>
            <person name="Fang M."/>
            <person name="Ma L."/>
            <person name="Zhao Y."/>
            <person name="Jiang S."/>
        </authorList>
    </citation>
    <scope>NUCLEOTIDE SEQUENCE [LARGE SCALE GENOMIC DNA]</scope>
</reference>
<dbReference type="AlphaFoldDB" id="A0A5N5FUJ6"/>
<accession>A0A5N5FUJ6</accession>
<evidence type="ECO:0000313" key="2">
    <source>
        <dbReference type="Proteomes" id="UP000327157"/>
    </source>
</evidence>
<protein>
    <submittedName>
        <fullName evidence="1">Uncharacterized protein</fullName>
    </submittedName>
</protein>
<reference evidence="1 2" key="1">
    <citation type="submission" date="2019-09" db="EMBL/GenBank/DDBJ databases">
        <authorList>
            <person name="Ou C."/>
        </authorList>
    </citation>
    <scope>NUCLEOTIDE SEQUENCE [LARGE SCALE GENOMIC DNA]</scope>
    <source>
        <strain evidence="1">S2</strain>
        <tissue evidence="1">Leaf</tissue>
    </source>
</reference>
<keyword evidence="2" id="KW-1185">Reference proteome</keyword>